<evidence type="ECO:0000313" key="4">
    <source>
        <dbReference type="Proteomes" id="UP000187609"/>
    </source>
</evidence>
<comment type="caution">
    <text evidence="3">The sequence shown here is derived from an EMBL/GenBank/DDBJ whole genome shotgun (WGS) entry which is preliminary data.</text>
</comment>
<proteinExistence type="predicted"/>
<keyword evidence="1" id="KW-0472">Membrane</keyword>
<dbReference type="AlphaFoldDB" id="A0A1J6ILA0"/>
<evidence type="ECO:0000256" key="1">
    <source>
        <dbReference type="SAM" id="Phobius"/>
    </source>
</evidence>
<name>A0A1J6ILA0_NICAT</name>
<evidence type="ECO:0000313" key="3">
    <source>
        <dbReference type="EMBL" id="OIT05474.1"/>
    </source>
</evidence>
<keyword evidence="1" id="KW-1133">Transmembrane helix</keyword>
<reference evidence="3" key="1">
    <citation type="submission" date="2016-11" db="EMBL/GenBank/DDBJ databases">
        <title>The genome of Nicotiana attenuata.</title>
        <authorList>
            <person name="Xu S."/>
            <person name="Brockmoeller T."/>
            <person name="Gaquerel E."/>
            <person name="Navarro A."/>
            <person name="Kuhl H."/>
            <person name="Gase K."/>
            <person name="Ling Z."/>
            <person name="Zhou W."/>
            <person name="Kreitzer C."/>
            <person name="Stanke M."/>
            <person name="Tang H."/>
            <person name="Lyons E."/>
            <person name="Pandey P."/>
            <person name="Pandey S.P."/>
            <person name="Timmermann B."/>
            <person name="Baldwin I.T."/>
        </authorList>
    </citation>
    <scope>NUCLEOTIDE SEQUENCE [LARGE SCALE GENOMIC DNA]</scope>
    <source>
        <strain evidence="3">UT</strain>
    </source>
</reference>
<feature type="chain" id="PRO_5009639482" evidence="2">
    <location>
        <begin position="21"/>
        <end position="108"/>
    </location>
</feature>
<keyword evidence="4" id="KW-1185">Reference proteome</keyword>
<dbReference type="EMBL" id="MJEQ01037184">
    <property type="protein sequence ID" value="OIT05474.1"/>
    <property type="molecule type" value="Genomic_DNA"/>
</dbReference>
<keyword evidence="2" id="KW-0732">Signal</keyword>
<keyword evidence="1" id="KW-0812">Transmembrane</keyword>
<gene>
    <name evidence="3" type="ORF">A4A49_39672</name>
</gene>
<organism evidence="3 4">
    <name type="scientific">Nicotiana attenuata</name>
    <name type="common">Coyote tobacco</name>
    <dbReference type="NCBI Taxonomy" id="49451"/>
    <lineage>
        <taxon>Eukaryota</taxon>
        <taxon>Viridiplantae</taxon>
        <taxon>Streptophyta</taxon>
        <taxon>Embryophyta</taxon>
        <taxon>Tracheophyta</taxon>
        <taxon>Spermatophyta</taxon>
        <taxon>Magnoliopsida</taxon>
        <taxon>eudicotyledons</taxon>
        <taxon>Gunneridae</taxon>
        <taxon>Pentapetalae</taxon>
        <taxon>asterids</taxon>
        <taxon>lamiids</taxon>
        <taxon>Solanales</taxon>
        <taxon>Solanaceae</taxon>
        <taxon>Nicotianoideae</taxon>
        <taxon>Nicotianeae</taxon>
        <taxon>Nicotiana</taxon>
    </lineage>
</organism>
<feature type="signal peptide" evidence="2">
    <location>
        <begin position="1"/>
        <end position="20"/>
    </location>
</feature>
<sequence length="108" mass="11846">MMKDIFGLFLFLLICVIANGRTVSATTFTPSSLAPTTLANPQDKAHEISLKSAAIVLICAIIFLACLSIYIRRCTNPTSINIFDELPVGRPHPPYIIRRGLNSTIIKT</sequence>
<feature type="transmembrane region" description="Helical" evidence="1">
    <location>
        <begin position="49"/>
        <end position="71"/>
    </location>
</feature>
<evidence type="ECO:0000256" key="2">
    <source>
        <dbReference type="SAM" id="SignalP"/>
    </source>
</evidence>
<accession>A0A1J6ILA0</accession>
<dbReference type="Gramene" id="OIT05474">
    <property type="protein sequence ID" value="OIT05474"/>
    <property type="gene ID" value="A4A49_39672"/>
</dbReference>
<protein>
    <submittedName>
        <fullName evidence="3">Uncharacterized protein</fullName>
    </submittedName>
</protein>
<dbReference type="Proteomes" id="UP000187609">
    <property type="component" value="Unassembled WGS sequence"/>
</dbReference>